<dbReference type="GO" id="GO:0015995">
    <property type="term" value="P:chlorophyll biosynthetic process"/>
    <property type="evidence" value="ECO:0007669"/>
    <property type="project" value="UniProtKB-UniPathway"/>
</dbReference>
<sequence>MRLIPVLLPSLATALVAPARPLTVTPARLAPLQAGAVADAEKLKVAPKLESPPVDSSGTLPKVNGGIVIGTRKLAVVTGASSGLGLYGALSLAKRGDYYVVLACRNVERAERVAKEMGFPANSYTVIKCELGSFKSVRDFVFNLRAFKGPRGLDALVCNAAVYLPADPKPRFTEDGYEMSMGVNHLGHFLLTQLLMSDLEKAKNARCIIVGSITGNSNTIGGGLVYPRADLGDLSGLKAGPGSEMADGKPFFGAKAYKDSKVCNMMTVQEMHRRFHDKTGITFSSLYPGCIAETGLFREKRGWFRSLFPVFMKYVTGGYVSEAEAGDRLAQVVYDPVASKSGVYWSWNGNAQQVGLYDPSSGSVKGAGGSGGEIFENKYSSSTADERTAAEMYEASMKACGLA</sequence>
<dbReference type="PANTHER" id="PTHR44419">
    <property type="entry name" value="PROTOCHLOROPHYLLIDE REDUCTASE C, CHLOROPLASTIC"/>
    <property type="match status" value="1"/>
</dbReference>
<organism evidence="9 10">
    <name type="scientific">Pelagomonas calceolata</name>
    <dbReference type="NCBI Taxonomy" id="35677"/>
    <lineage>
        <taxon>Eukaryota</taxon>
        <taxon>Sar</taxon>
        <taxon>Stramenopiles</taxon>
        <taxon>Ochrophyta</taxon>
        <taxon>Pelagophyceae</taxon>
        <taxon>Pelagomonadales</taxon>
        <taxon>Pelagomonadaceae</taxon>
        <taxon>Pelagomonas</taxon>
    </lineage>
</organism>
<dbReference type="UniPathway" id="UPA00668"/>
<evidence type="ECO:0000256" key="3">
    <source>
        <dbReference type="ARBA" id="ARBA00012006"/>
    </source>
</evidence>
<name>A0A8J2SMP4_9STRA</name>
<comment type="caution">
    <text evidence="9">The sequence shown here is derived from an EMBL/GenBank/DDBJ whole genome shotgun (WGS) entry which is preliminary data.</text>
</comment>
<accession>A0A8J2SMP4</accession>
<keyword evidence="5" id="KW-0521">NADP</keyword>
<evidence type="ECO:0000256" key="2">
    <source>
        <dbReference type="ARBA" id="ARBA00005821"/>
    </source>
</evidence>
<dbReference type="SUPFAM" id="SSF51735">
    <property type="entry name" value="NAD(P)-binding Rossmann-fold domains"/>
    <property type="match status" value="1"/>
</dbReference>
<evidence type="ECO:0000313" key="10">
    <source>
        <dbReference type="Proteomes" id="UP000789595"/>
    </source>
</evidence>
<evidence type="ECO:0000256" key="6">
    <source>
        <dbReference type="ARBA" id="ARBA00023002"/>
    </source>
</evidence>
<dbReference type="NCBIfam" id="TIGR01289">
    <property type="entry name" value="LPOR"/>
    <property type="match status" value="1"/>
</dbReference>
<keyword evidence="4" id="KW-0602">Photosynthesis</keyword>
<dbReference type="EC" id="1.3.1.33" evidence="3"/>
<evidence type="ECO:0000256" key="4">
    <source>
        <dbReference type="ARBA" id="ARBA00022531"/>
    </source>
</evidence>
<dbReference type="PRINTS" id="PR00081">
    <property type="entry name" value="GDHRDH"/>
</dbReference>
<dbReference type="InterPro" id="IPR036291">
    <property type="entry name" value="NAD(P)-bd_dom_sf"/>
</dbReference>
<evidence type="ECO:0000256" key="5">
    <source>
        <dbReference type="ARBA" id="ARBA00022857"/>
    </source>
</evidence>
<dbReference type="AlphaFoldDB" id="A0A8J2SMP4"/>
<dbReference type="EMBL" id="CAKKNE010000002">
    <property type="protein sequence ID" value="CAH0370002.1"/>
    <property type="molecule type" value="Genomic_DNA"/>
</dbReference>
<reference evidence="9" key="1">
    <citation type="submission" date="2021-11" db="EMBL/GenBank/DDBJ databases">
        <authorList>
            <consortium name="Genoscope - CEA"/>
            <person name="William W."/>
        </authorList>
    </citation>
    <scope>NUCLEOTIDE SEQUENCE</scope>
</reference>
<proteinExistence type="inferred from homology"/>
<comment type="similarity">
    <text evidence="2">Belongs to the short-chain dehydrogenases/reductases (SDR) family. POR subfamily.</text>
</comment>
<dbReference type="Proteomes" id="UP000789595">
    <property type="component" value="Unassembled WGS sequence"/>
</dbReference>
<evidence type="ECO:0000256" key="8">
    <source>
        <dbReference type="SAM" id="SignalP"/>
    </source>
</evidence>
<dbReference type="OrthoDB" id="191139at2759"/>
<dbReference type="InterPro" id="IPR002347">
    <property type="entry name" value="SDR_fam"/>
</dbReference>
<evidence type="ECO:0000256" key="7">
    <source>
        <dbReference type="ARBA" id="ARBA00023171"/>
    </source>
</evidence>
<keyword evidence="8" id="KW-0732">Signal</keyword>
<keyword evidence="10" id="KW-1185">Reference proteome</keyword>
<evidence type="ECO:0000313" key="9">
    <source>
        <dbReference type="EMBL" id="CAH0370002.1"/>
    </source>
</evidence>
<dbReference type="Gene3D" id="3.40.50.720">
    <property type="entry name" value="NAD(P)-binding Rossmann-like Domain"/>
    <property type="match status" value="1"/>
</dbReference>
<protein>
    <recommendedName>
        <fullName evidence="3">protochlorophyllide reductase</fullName>
        <ecNumber evidence="3">1.3.1.33</ecNumber>
    </recommendedName>
</protein>
<feature type="chain" id="PRO_5035210226" description="protochlorophyllide reductase" evidence="8">
    <location>
        <begin position="20"/>
        <end position="403"/>
    </location>
</feature>
<comment type="pathway">
    <text evidence="1">Porphyrin-containing compound metabolism; chlorophyll biosynthesis.</text>
</comment>
<evidence type="ECO:0000256" key="1">
    <source>
        <dbReference type="ARBA" id="ARBA00005173"/>
    </source>
</evidence>
<dbReference type="GO" id="GO:0016630">
    <property type="term" value="F:protochlorophyllide reductase activity"/>
    <property type="evidence" value="ECO:0007669"/>
    <property type="project" value="UniProtKB-EC"/>
</dbReference>
<dbReference type="PANTHER" id="PTHR44419:SF19">
    <property type="entry name" value="PROTOCHLOROPHYLLIDE REDUCTASE A, CHLOROPLASTIC"/>
    <property type="match status" value="1"/>
</dbReference>
<dbReference type="Pfam" id="PF00106">
    <property type="entry name" value="adh_short"/>
    <property type="match status" value="1"/>
</dbReference>
<feature type="signal peptide" evidence="8">
    <location>
        <begin position="1"/>
        <end position="19"/>
    </location>
</feature>
<dbReference type="GO" id="GO:0015979">
    <property type="term" value="P:photosynthesis"/>
    <property type="evidence" value="ECO:0007669"/>
    <property type="project" value="UniProtKB-KW"/>
</dbReference>
<keyword evidence="7" id="KW-0149">Chlorophyll biosynthesis</keyword>
<dbReference type="InterPro" id="IPR005979">
    <property type="entry name" value="Prochl_reduct"/>
</dbReference>
<gene>
    <name evidence="9" type="ORF">PECAL_2P31500</name>
</gene>
<keyword evidence="6" id="KW-0560">Oxidoreductase</keyword>